<dbReference type="Pfam" id="PF04966">
    <property type="entry name" value="OprB"/>
    <property type="match status" value="1"/>
</dbReference>
<evidence type="ECO:0000256" key="2">
    <source>
        <dbReference type="RuleBase" id="RU363072"/>
    </source>
</evidence>
<dbReference type="EMBL" id="JBDIME010000008">
    <property type="protein sequence ID" value="MEN2790308.1"/>
    <property type="molecule type" value="Genomic_DNA"/>
</dbReference>
<dbReference type="RefSeq" id="WP_343889012.1">
    <property type="nucleotide sequence ID" value="NZ_BAAAEH010000016.1"/>
</dbReference>
<dbReference type="InterPro" id="IPR038673">
    <property type="entry name" value="OprB_sf"/>
</dbReference>
<comment type="similarity">
    <text evidence="1 2">Belongs to the OprB family.</text>
</comment>
<gene>
    <name evidence="3" type="ORF">ABC974_11775</name>
</gene>
<feature type="signal peptide" evidence="2">
    <location>
        <begin position="1"/>
        <end position="26"/>
    </location>
</feature>
<proteinExistence type="inferred from homology"/>
<evidence type="ECO:0000313" key="3">
    <source>
        <dbReference type="EMBL" id="MEN2790308.1"/>
    </source>
</evidence>
<evidence type="ECO:0000256" key="1">
    <source>
        <dbReference type="ARBA" id="ARBA00008769"/>
    </source>
</evidence>
<dbReference type="Proteomes" id="UP001419910">
    <property type="component" value="Unassembled WGS sequence"/>
</dbReference>
<sequence>MTIRTFSGAMALCLTLAMLSSVPAAAQDTAQPAVRPAPSAQDVAIHAQATFVTQGVFDFRSPYEAANSLAPGQVKETFDATLYAGVRPWRGAELWVNPEIDQGFGLSNTLGAAGFPSAEAYKVGKSSPYVRLQRLFFRQRIDLGGESQDVAGVANQLAGSMTANRLVLTLGKLGVGDIFDTNRYAHDPRGDFLNWSVVDAGSFDYAADAWGYSYGVAAEWYQGPWTLRLGAFNLSKVPNGETLERDFSQYQLVAETEHRHSIAGHSGAVRVTLFRNRGNFSRFDDAVALAATTGRPVDPSLTRRRMTRLGGDINIEQEVTDILGLFARAGITDGAIEPYDFTDIDRTASLGGALKGKSWGRAADTLGFAAIINGISKAHERYLSAGGVGVLVGDGKLPHPGPEMIAEAYYDWQPVRGVDVTLDYQFIANPAYNRDRGPANVLAVRLHGAL</sequence>
<name>A0ABU9Y3D6_9SPHN</name>
<feature type="chain" id="PRO_5044956822" evidence="2">
    <location>
        <begin position="27"/>
        <end position="450"/>
    </location>
</feature>
<protein>
    <submittedName>
        <fullName evidence="3">Carbohydrate porin</fullName>
    </submittedName>
</protein>
<dbReference type="Gene3D" id="2.40.160.180">
    <property type="entry name" value="Carbohydrate-selective porin OprB"/>
    <property type="match status" value="1"/>
</dbReference>
<dbReference type="InterPro" id="IPR007049">
    <property type="entry name" value="Carb-sel_porin_OprB"/>
</dbReference>
<keyword evidence="4" id="KW-1185">Reference proteome</keyword>
<comment type="caution">
    <text evidence="3">The sequence shown here is derived from an EMBL/GenBank/DDBJ whole genome shotgun (WGS) entry which is preliminary data.</text>
</comment>
<keyword evidence="2" id="KW-0732">Signal</keyword>
<evidence type="ECO:0000313" key="4">
    <source>
        <dbReference type="Proteomes" id="UP001419910"/>
    </source>
</evidence>
<reference evidence="3 4" key="1">
    <citation type="submission" date="2024-05" db="EMBL/GenBank/DDBJ databases">
        <authorList>
            <person name="Liu Q."/>
            <person name="Xin Y.-H."/>
        </authorList>
    </citation>
    <scope>NUCLEOTIDE SEQUENCE [LARGE SCALE GENOMIC DNA]</scope>
    <source>
        <strain evidence="3 4">CGMCC 1.10181</strain>
    </source>
</reference>
<accession>A0ABU9Y3D6</accession>
<organism evidence="3 4">
    <name type="scientific">Sphingomonas oligophenolica</name>
    <dbReference type="NCBI Taxonomy" id="301154"/>
    <lineage>
        <taxon>Bacteria</taxon>
        <taxon>Pseudomonadati</taxon>
        <taxon>Pseudomonadota</taxon>
        <taxon>Alphaproteobacteria</taxon>
        <taxon>Sphingomonadales</taxon>
        <taxon>Sphingomonadaceae</taxon>
        <taxon>Sphingomonas</taxon>
    </lineage>
</organism>